<keyword evidence="3" id="KW-1185">Reference proteome</keyword>
<dbReference type="Proteomes" id="UP000294545">
    <property type="component" value="Unassembled WGS sequence"/>
</dbReference>
<comment type="caution">
    <text evidence="2">The sequence shown here is derived from an EMBL/GenBank/DDBJ whole genome shotgun (WGS) entry which is preliminary data.</text>
</comment>
<reference evidence="2 3" key="1">
    <citation type="submission" date="2019-03" db="EMBL/GenBank/DDBJ databases">
        <title>Genomic Encyclopedia of Type Strains, Phase IV (KMG-IV): sequencing the most valuable type-strain genomes for metagenomic binning, comparative biology and taxonomic classification.</title>
        <authorList>
            <person name="Goeker M."/>
        </authorList>
    </citation>
    <scope>NUCLEOTIDE SEQUENCE [LARGE SCALE GENOMIC DNA]</scope>
    <source>
        <strain evidence="2 3">DSM 24176</strain>
    </source>
</reference>
<dbReference type="EMBL" id="SMGQ01000016">
    <property type="protein sequence ID" value="TCK89071.1"/>
    <property type="molecule type" value="Genomic_DNA"/>
</dbReference>
<protein>
    <recommendedName>
        <fullName evidence="4">PrgI family protein</fullName>
    </recommendedName>
</protein>
<evidence type="ECO:0008006" key="4">
    <source>
        <dbReference type="Google" id="ProtNLM"/>
    </source>
</evidence>
<dbReference type="RefSeq" id="WP_132283153.1">
    <property type="nucleotide sequence ID" value="NZ_SMGQ01000016.1"/>
</dbReference>
<feature type="transmembrane region" description="Helical" evidence="1">
    <location>
        <begin position="12"/>
        <end position="35"/>
    </location>
</feature>
<sequence>MYIYPDNLTAKAMLWLWTLRDIGIIGVGLLISVFALAQLQFFLPIVLIALYAFLTIRFEDTSILDFIKNAAAFFIGRQQTYEWRANA</sequence>
<evidence type="ECO:0000313" key="3">
    <source>
        <dbReference type="Proteomes" id="UP000294545"/>
    </source>
</evidence>
<keyword evidence="1" id="KW-0812">Transmembrane</keyword>
<evidence type="ECO:0000256" key="1">
    <source>
        <dbReference type="SAM" id="Phobius"/>
    </source>
</evidence>
<dbReference type="OrthoDB" id="9812059at2"/>
<dbReference type="AlphaFoldDB" id="A0A4V2PZA3"/>
<organism evidence="2 3">
    <name type="scientific">Natranaerovirga hydrolytica</name>
    <dbReference type="NCBI Taxonomy" id="680378"/>
    <lineage>
        <taxon>Bacteria</taxon>
        <taxon>Bacillati</taxon>
        <taxon>Bacillota</taxon>
        <taxon>Clostridia</taxon>
        <taxon>Lachnospirales</taxon>
        <taxon>Natranaerovirgaceae</taxon>
        <taxon>Natranaerovirga</taxon>
    </lineage>
</organism>
<feature type="transmembrane region" description="Helical" evidence="1">
    <location>
        <begin position="41"/>
        <end position="58"/>
    </location>
</feature>
<name>A0A4V2PZA3_9FIRM</name>
<accession>A0A4V2PZA3</accession>
<evidence type="ECO:0000313" key="2">
    <source>
        <dbReference type="EMBL" id="TCK89071.1"/>
    </source>
</evidence>
<keyword evidence="1" id="KW-0472">Membrane</keyword>
<keyword evidence="1" id="KW-1133">Transmembrane helix</keyword>
<gene>
    <name evidence="2" type="ORF">EDC19_2485</name>
</gene>
<proteinExistence type="predicted"/>